<gene>
    <name evidence="6" type="ORF">BB561_000658</name>
</gene>
<dbReference type="SUPFAM" id="SSF46689">
    <property type="entry name" value="Homeodomain-like"/>
    <property type="match status" value="1"/>
</dbReference>
<accession>A0A2T9YY77</accession>
<dbReference type="PANTHER" id="PTHR11850">
    <property type="entry name" value="HOMEOBOX PROTEIN TRANSCRIPTION FACTORS"/>
    <property type="match status" value="1"/>
</dbReference>
<evidence type="ECO:0000256" key="4">
    <source>
        <dbReference type="PROSITE-ProRule" id="PRU00108"/>
    </source>
</evidence>
<evidence type="ECO:0000259" key="5">
    <source>
        <dbReference type="PROSITE" id="PS50071"/>
    </source>
</evidence>
<keyword evidence="7" id="KW-1185">Reference proteome</keyword>
<dbReference type="PROSITE" id="PS50071">
    <property type="entry name" value="HOMEOBOX_2"/>
    <property type="match status" value="1"/>
</dbReference>
<evidence type="ECO:0000256" key="1">
    <source>
        <dbReference type="ARBA" id="ARBA00023125"/>
    </source>
</evidence>
<dbReference type="Pfam" id="PF05920">
    <property type="entry name" value="Homeobox_KN"/>
    <property type="match status" value="1"/>
</dbReference>
<feature type="domain" description="Homeobox" evidence="5">
    <location>
        <begin position="505"/>
        <end position="568"/>
    </location>
</feature>
<dbReference type="CDD" id="cd00086">
    <property type="entry name" value="homeodomain"/>
    <property type="match status" value="1"/>
</dbReference>
<name>A0A2T9YY77_9FUNG</name>
<organism evidence="6 7">
    <name type="scientific">Smittium simulii</name>
    <dbReference type="NCBI Taxonomy" id="133385"/>
    <lineage>
        <taxon>Eukaryota</taxon>
        <taxon>Fungi</taxon>
        <taxon>Fungi incertae sedis</taxon>
        <taxon>Zoopagomycota</taxon>
        <taxon>Kickxellomycotina</taxon>
        <taxon>Harpellomycetes</taxon>
        <taxon>Harpellales</taxon>
        <taxon>Legeriomycetaceae</taxon>
        <taxon>Smittium</taxon>
    </lineage>
</organism>
<sequence>MINNPNGSNNFALQLNKNFLLKSNYLTQDSMQNSYSNINGMNSSNLNFYNVNDSDFLFNNPHLNTNTAFLERKKEIVLERNILSNLDISNFTKRNHASCQSIDISGANNEILYNPKYSTLQAQLLSQLSTDTKPSSITFLHNKPSERLISEYVSNSYRPSPYISNKQLRPISSNADISQYYIRPCSYISDNYEFGVGKCKNFNTSESNDSNFSNNCESDIWTDKEQTFIDNFLLKNDTADKASLAKELNLESTLYEKNKKHINKDREYNFYKNIKDKDCLCFKSSNIPHPLFLGLNHLTNHYKSCQYSTYNKAFGPYNDTNTASPLHSFATQIQHSQNYFGVQHKSKIITDYNIQDFICSTDLRTLKQNNKYLNTECDLATSKDLINSTRSNMLKIDNKDNIINTLLKKKIAKNFDKKNHLKKIIKTFKLASKSQILGSAKQKSTTTLNKSVDQAVSNNKNVPENCSTVYSNLLETQFYNAIPNESDASFAYTTCNKNDANVQSFSNKKTRATYSQEAKRALYGWIYHNYKHPYPNSYTKKQLSHITGLTETQIKNWFANAKRRIVTKSKDDDGKVVWILNHKKNFKNKKNED</sequence>
<dbReference type="InterPro" id="IPR050224">
    <property type="entry name" value="TALE_homeobox"/>
</dbReference>
<reference evidence="6 7" key="1">
    <citation type="journal article" date="2018" name="MBio">
        <title>Comparative Genomics Reveals the Core Gene Toolbox for the Fungus-Insect Symbiosis.</title>
        <authorList>
            <person name="Wang Y."/>
            <person name="Stata M."/>
            <person name="Wang W."/>
            <person name="Stajich J.E."/>
            <person name="White M.M."/>
            <person name="Moncalvo J.M."/>
        </authorList>
    </citation>
    <scope>NUCLEOTIDE SEQUENCE [LARGE SCALE GENOMIC DNA]</scope>
    <source>
        <strain evidence="6 7">SWE-8-4</strain>
    </source>
</reference>
<dbReference type="SMART" id="SM00389">
    <property type="entry name" value="HOX"/>
    <property type="match status" value="1"/>
</dbReference>
<feature type="DNA-binding region" description="Homeobox" evidence="4">
    <location>
        <begin position="507"/>
        <end position="569"/>
    </location>
</feature>
<proteinExistence type="predicted"/>
<dbReference type="Gene3D" id="1.10.10.60">
    <property type="entry name" value="Homeodomain-like"/>
    <property type="match status" value="1"/>
</dbReference>
<dbReference type="OrthoDB" id="10056939at2759"/>
<dbReference type="EMBL" id="MBFR01000015">
    <property type="protein sequence ID" value="PVU97244.1"/>
    <property type="molecule type" value="Genomic_DNA"/>
</dbReference>
<evidence type="ECO:0000256" key="3">
    <source>
        <dbReference type="ARBA" id="ARBA00023242"/>
    </source>
</evidence>
<protein>
    <recommendedName>
        <fullName evidence="5">Homeobox domain-containing protein</fullName>
    </recommendedName>
</protein>
<dbReference type="InterPro" id="IPR009057">
    <property type="entry name" value="Homeodomain-like_sf"/>
</dbReference>
<dbReference type="GO" id="GO:0006355">
    <property type="term" value="P:regulation of DNA-templated transcription"/>
    <property type="evidence" value="ECO:0007669"/>
    <property type="project" value="InterPro"/>
</dbReference>
<dbReference type="STRING" id="133385.A0A2T9YY77"/>
<dbReference type="AlphaFoldDB" id="A0A2T9YY77"/>
<keyword evidence="2 4" id="KW-0371">Homeobox</keyword>
<comment type="subcellular location">
    <subcellularLocation>
        <location evidence="4">Nucleus</location>
    </subcellularLocation>
</comment>
<evidence type="ECO:0000256" key="2">
    <source>
        <dbReference type="ARBA" id="ARBA00023155"/>
    </source>
</evidence>
<comment type="caution">
    <text evidence="6">The sequence shown here is derived from an EMBL/GenBank/DDBJ whole genome shotgun (WGS) entry which is preliminary data.</text>
</comment>
<keyword evidence="1 4" id="KW-0238">DNA-binding</keyword>
<evidence type="ECO:0000313" key="7">
    <source>
        <dbReference type="Proteomes" id="UP000245383"/>
    </source>
</evidence>
<dbReference type="GO" id="GO:0005634">
    <property type="term" value="C:nucleus"/>
    <property type="evidence" value="ECO:0007669"/>
    <property type="project" value="UniProtKB-SubCell"/>
</dbReference>
<dbReference type="InterPro" id="IPR001356">
    <property type="entry name" value="HD"/>
</dbReference>
<keyword evidence="3 4" id="KW-0539">Nucleus</keyword>
<evidence type="ECO:0000313" key="6">
    <source>
        <dbReference type="EMBL" id="PVU97244.1"/>
    </source>
</evidence>
<dbReference type="Proteomes" id="UP000245383">
    <property type="component" value="Unassembled WGS sequence"/>
</dbReference>
<dbReference type="GO" id="GO:0003677">
    <property type="term" value="F:DNA binding"/>
    <property type="evidence" value="ECO:0007669"/>
    <property type="project" value="UniProtKB-UniRule"/>
</dbReference>
<dbReference type="InterPro" id="IPR008422">
    <property type="entry name" value="KN_HD"/>
</dbReference>